<feature type="compositionally biased region" description="Basic and acidic residues" evidence="1">
    <location>
        <begin position="55"/>
        <end position="77"/>
    </location>
</feature>
<dbReference type="AlphaFoldDB" id="A0A4W6EV46"/>
<protein>
    <submittedName>
        <fullName evidence="3">Uncharacterized protein</fullName>
    </submittedName>
</protein>
<evidence type="ECO:0000313" key="4">
    <source>
        <dbReference type="Proteomes" id="UP000314980"/>
    </source>
</evidence>
<feature type="region of interest" description="Disordered" evidence="1">
    <location>
        <begin position="54"/>
        <end position="77"/>
    </location>
</feature>
<keyword evidence="2" id="KW-0732">Signal</keyword>
<name>A0A4W6EV46_LATCA</name>
<dbReference type="InParanoid" id="A0A4W6EV46"/>
<organism evidence="3 4">
    <name type="scientific">Lates calcarifer</name>
    <name type="common">Barramundi</name>
    <name type="synonym">Holocentrus calcarifer</name>
    <dbReference type="NCBI Taxonomy" id="8187"/>
    <lineage>
        <taxon>Eukaryota</taxon>
        <taxon>Metazoa</taxon>
        <taxon>Chordata</taxon>
        <taxon>Craniata</taxon>
        <taxon>Vertebrata</taxon>
        <taxon>Euteleostomi</taxon>
        <taxon>Actinopterygii</taxon>
        <taxon>Neopterygii</taxon>
        <taxon>Teleostei</taxon>
        <taxon>Neoteleostei</taxon>
        <taxon>Acanthomorphata</taxon>
        <taxon>Carangaria</taxon>
        <taxon>Carangaria incertae sedis</taxon>
        <taxon>Centropomidae</taxon>
        <taxon>Lates</taxon>
    </lineage>
</organism>
<dbReference type="Proteomes" id="UP000314980">
    <property type="component" value="Unassembled WGS sequence"/>
</dbReference>
<evidence type="ECO:0000256" key="2">
    <source>
        <dbReference type="SAM" id="SignalP"/>
    </source>
</evidence>
<evidence type="ECO:0000313" key="3">
    <source>
        <dbReference type="Ensembl" id="ENSLCAP00010041868.1"/>
    </source>
</evidence>
<keyword evidence="4" id="KW-1185">Reference proteome</keyword>
<feature type="signal peptide" evidence="2">
    <location>
        <begin position="1"/>
        <end position="17"/>
    </location>
</feature>
<proteinExistence type="predicted"/>
<dbReference type="Ensembl" id="ENSLCAT00010042911.1">
    <property type="protein sequence ID" value="ENSLCAP00010041868.1"/>
    <property type="gene ID" value="ENSLCAG00010019600.1"/>
</dbReference>
<sequence length="77" mass="8843">SDLSRLLFSFLFFFLWGELDKMGSRWHAVCSEYQAQSGGRVVEIKAESYAKNSHCQKERETGKARETGVEQIKKQAL</sequence>
<reference evidence="3" key="2">
    <citation type="submission" date="2025-08" db="UniProtKB">
        <authorList>
            <consortium name="Ensembl"/>
        </authorList>
    </citation>
    <scope>IDENTIFICATION</scope>
</reference>
<reference evidence="4" key="1">
    <citation type="submission" date="2015-09" db="EMBL/GenBank/DDBJ databases">
        <authorList>
            <person name="Sai Rama Sridatta P."/>
        </authorList>
    </citation>
    <scope>NUCLEOTIDE SEQUENCE [LARGE SCALE GENOMIC DNA]</scope>
</reference>
<feature type="chain" id="PRO_5021347645" evidence="2">
    <location>
        <begin position="18"/>
        <end position="77"/>
    </location>
</feature>
<accession>A0A4W6EV46</accession>
<reference evidence="3" key="3">
    <citation type="submission" date="2025-09" db="UniProtKB">
        <authorList>
            <consortium name="Ensembl"/>
        </authorList>
    </citation>
    <scope>IDENTIFICATION</scope>
</reference>
<evidence type="ECO:0000256" key="1">
    <source>
        <dbReference type="SAM" id="MobiDB-lite"/>
    </source>
</evidence>